<dbReference type="Gene3D" id="2.40.160.20">
    <property type="match status" value="1"/>
</dbReference>
<evidence type="ECO:0000256" key="2">
    <source>
        <dbReference type="SAM" id="SignalP"/>
    </source>
</evidence>
<reference evidence="5" key="1">
    <citation type="journal article" date="2019" name="Int. J. Syst. Evol. Microbiol.">
        <title>The Global Catalogue of Microorganisms (GCM) 10K type strain sequencing project: providing services to taxonomists for standard genome sequencing and annotation.</title>
        <authorList>
            <consortium name="The Broad Institute Genomics Platform"/>
            <consortium name="The Broad Institute Genome Sequencing Center for Infectious Disease"/>
            <person name="Wu L."/>
            <person name="Ma J."/>
        </authorList>
    </citation>
    <scope>NUCLEOTIDE SEQUENCE [LARGE SCALE GENOMIC DNA]</scope>
    <source>
        <strain evidence="5">CCUG 59685</strain>
    </source>
</reference>
<evidence type="ECO:0000313" key="5">
    <source>
        <dbReference type="Proteomes" id="UP001597106"/>
    </source>
</evidence>
<accession>A0ABW3GKR5</accession>
<proteinExistence type="predicted"/>
<dbReference type="InterPro" id="IPR011250">
    <property type="entry name" value="OMP/PagP_B-barrel"/>
</dbReference>
<evidence type="ECO:0000256" key="1">
    <source>
        <dbReference type="ARBA" id="ARBA00004442"/>
    </source>
</evidence>
<keyword evidence="5" id="KW-1185">Reference proteome</keyword>
<dbReference type="EMBL" id="JBHTJW010000002">
    <property type="protein sequence ID" value="MFD0929705.1"/>
    <property type="molecule type" value="Genomic_DNA"/>
</dbReference>
<dbReference type="RefSeq" id="WP_379075495.1">
    <property type="nucleotide sequence ID" value="NZ_JBHTJW010000002.1"/>
</dbReference>
<evidence type="ECO:0000259" key="3">
    <source>
        <dbReference type="Pfam" id="PF01389"/>
    </source>
</evidence>
<feature type="chain" id="PRO_5046675645" evidence="2">
    <location>
        <begin position="24"/>
        <end position="216"/>
    </location>
</feature>
<comment type="subcellular location">
    <subcellularLocation>
        <location evidence="1">Cell outer membrane</location>
    </subcellularLocation>
</comment>
<protein>
    <submittedName>
        <fullName evidence="4">Outer membrane beta-barrel protein</fullName>
    </submittedName>
</protein>
<feature type="domain" description="Outer membrane protein OmpA-like transmembrane" evidence="3">
    <location>
        <begin position="58"/>
        <end position="216"/>
    </location>
</feature>
<dbReference type="Proteomes" id="UP001597106">
    <property type="component" value="Unassembled WGS sequence"/>
</dbReference>
<dbReference type="Pfam" id="PF01389">
    <property type="entry name" value="OmpA_membrane"/>
    <property type="match status" value="1"/>
</dbReference>
<evidence type="ECO:0000313" key="4">
    <source>
        <dbReference type="EMBL" id="MFD0929705.1"/>
    </source>
</evidence>
<dbReference type="InterPro" id="IPR000498">
    <property type="entry name" value="OmpA-like_TM_dom"/>
</dbReference>
<gene>
    <name evidence="4" type="ORF">ACFQ1T_07935</name>
</gene>
<organism evidence="4 5">
    <name type="scientific">Methylophilus glucosoxydans</name>
    <dbReference type="NCBI Taxonomy" id="752553"/>
    <lineage>
        <taxon>Bacteria</taxon>
        <taxon>Pseudomonadati</taxon>
        <taxon>Pseudomonadota</taxon>
        <taxon>Betaproteobacteria</taxon>
        <taxon>Nitrosomonadales</taxon>
        <taxon>Methylophilaceae</taxon>
        <taxon>Methylophilus</taxon>
    </lineage>
</organism>
<comment type="caution">
    <text evidence="4">The sequence shown here is derived from an EMBL/GenBank/DDBJ whole genome shotgun (WGS) entry which is preliminary data.</text>
</comment>
<sequence length="216" mass="23716">MKLLRTTSLLGLLLMSTASAVSAAEPESQHGLQQTPFYFGLDVAYLRQKNQTRDFKEAWFDEFGTTPSVKQDRNAGAGRIFAGYSVNENLSLELAYFKTTKEKIDASDNIRSASIKYDAKGVELSGLFSPSQFPNFFVKAGAIYSELDARISASAGNNVGSSSVNDKGWGYVAGFGYKYPINQVVDIKATYAYYGRVAGDSDSHLNLLSLGFQYHF</sequence>
<feature type="signal peptide" evidence="2">
    <location>
        <begin position="1"/>
        <end position="23"/>
    </location>
</feature>
<dbReference type="SUPFAM" id="SSF56925">
    <property type="entry name" value="OMPA-like"/>
    <property type="match status" value="1"/>
</dbReference>
<keyword evidence="2" id="KW-0732">Signal</keyword>
<name>A0ABW3GKR5_9PROT</name>